<dbReference type="CDD" id="cd04792">
    <property type="entry name" value="LanM-like"/>
    <property type="match status" value="1"/>
</dbReference>
<evidence type="ECO:0000313" key="4">
    <source>
        <dbReference type="Proteomes" id="UP000245124"/>
    </source>
</evidence>
<dbReference type="GO" id="GO:0046872">
    <property type="term" value="F:metal ion binding"/>
    <property type="evidence" value="ECO:0007669"/>
    <property type="project" value="UniProtKB-KW"/>
</dbReference>
<dbReference type="PANTHER" id="PTHR12736:SF7">
    <property type="entry name" value="LANC-LIKE PROTEIN 3"/>
    <property type="match status" value="1"/>
</dbReference>
<sequence>MTKSDIAQIVAFASSLYERLSNGLFGVDADQMSEQQAIDERIAHWCQVVAQGNWEKFQKRLLWDGLDIDEVRHALGSVHLAEVYPLPSWAEILSEIIQTGTDFSLHPDATNPDKLPIEPKNPLPFEDVLLPAILVARQKLLTSLGCASLYSNHLLLELLSFAAYLSLERSLLQQLVNLCTKTLELEFSCFRPLGHNLFNLLVKEPTGSQSKAHYNAFVQKLLQDGLLAFFQKYPVLGRLVATAIDLWVEAMVEFVQRLKTDKAEIQQLFLPKQGSKGAEADREEFRSSLSSPYPDSQLGKVIEIRPNLSDPHNRGRSVIVIEFESGLKLVYKPKNLGLEVAHNQFLDWCNQHGVPLPFKVLKVSDRQTYGWVEYVEQLPIEDALAAQRFYQRAGMLLYVLYLLQGTDCHHENLIACGEHLVLVDMETLMHHEASEFADSLEATGAITAAQQLFDSVLRSGLLPRWKFIKDNLMVYDGSGLGSVSPQATALMERWKSVNTDDMHKRFEKTTFPSKANEAILNGVALSPNNYINELVEGFEQMYHFLIAQRSTLLLANGPLAKLQAQQVRFVFRATRVYSVVLENSLAPEFLQNGVDRSIELDILSRAFLTGEDKPKAWPILRSELRAMEQLDIPYFGAKSNSDDLTVGLEQPIERYFKESSHSQVLKRLRVLNETDLVQQVGIIQGAFYAKMAHNRSTKQAKAANTSSATSVDFSDIRLLSAEQLLYSAQAIAQSIQERAIREADGSVSWIGFGFVPNAERFQLQILGHSLYDGNCGIALFLAALERIKGDRQFRDLALGAIQSLRKFIQTADADSAQKFVRAIGIGGASGLGSIIYCLVKMSQFLKESALLEDARRAANLIAPEVIAADRQFDVMAGAGGAILGLLALYDETGEPAVLEKAIACGQHLLAHQISVDGSPRAWKNFKEKPLTGFSHGAAGIAYALLRLYWATHLCAYKEASVEGITYERSVFKTSAANWPDFRSFTQQNGQPGFMVSWCHGAPGIGLARLGSLEFLDTEEIRQDIEAALQTTHKYGLQGIDHLCCGNFGRIDVLLVAAKTLRREELFKTAHLQASLAVARAEQIGGYQLFANLPASVFSPSFFQGTAGIGYGLLRLAYPEILPSVLLLAL</sequence>
<feature type="binding site" evidence="1">
    <location>
        <position position="998"/>
    </location>
    <ligand>
        <name>Zn(2+)</name>
        <dbReference type="ChEBI" id="CHEBI:29105"/>
    </ligand>
</feature>
<dbReference type="Proteomes" id="UP000245124">
    <property type="component" value="Unassembled WGS sequence"/>
</dbReference>
<feature type="domain" description="Lantibiotic biosynthesis protein dehydration" evidence="2">
    <location>
        <begin position="233"/>
        <end position="637"/>
    </location>
</feature>
<dbReference type="GO" id="GO:0005886">
    <property type="term" value="C:plasma membrane"/>
    <property type="evidence" value="ECO:0007669"/>
    <property type="project" value="TreeGrafter"/>
</dbReference>
<keyword evidence="1" id="KW-0479">Metal-binding</keyword>
<dbReference type="InterPro" id="IPR007822">
    <property type="entry name" value="LANC-like"/>
</dbReference>
<comment type="caution">
    <text evidence="3">The sequence shown here is derived from an EMBL/GenBank/DDBJ whole genome shotgun (WGS) entry which is preliminary data.</text>
</comment>
<dbReference type="InterPro" id="IPR025410">
    <property type="entry name" value="Lant_dehyd"/>
</dbReference>
<dbReference type="GO" id="GO:0005975">
    <property type="term" value="P:carbohydrate metabolic process"/>
    <property type="evidence" value="ECO:0007669"/>
    <property type="project" value="InterPro"/>
</dbReference>
<dbReference type="AlphaFoldDB" id="A0A2R5FND7"/>
<name>A0A2R5FND7_NOSCO</name>
<dbReference type="InterPro" id="IPR012341">
    <property type="entry name" value="6hp_glycosidase-like_sf"/>
</dbReference>
<dbReference type="SMART" id="SM01260">
    <property type="entry name" value="LANC_like"/>
    <property type="match status" value="1"/>
</dbReference>
<dbReference type="Pfam" id="PF13575">
    <property type="entry name" value="DUF4135"/>
    <property type="match status" value="1"/>
</dbReference>
<dbReference type="Gene3D" id="1.50.10.10">
    <property type="match status" value="1"/>
</dbReference>
<organism evidence="3 4">
    <name type="scientific">Nostoc commune NIES-4072</name>
    <dbReference type="NCBI Taxonomy" id="2005467"/>
    <lineage>
        <taxon>Bacteria</taxon>
        <taxon>Bacillati</taxon>
        <taxon>Cyanobacteriota</taxon>
        <taxon>Cyanophyceae</taxon>
        <taxon>Nostocales</taxon>
        <taxon>Nostocaceae</taxon>
        <taxon>Nostoc</taxon>
    </lineage>
</organism>
<dbReference type="RefSeq" id="WP_109008859.1">
    <property type="nucleotide sequence ID" value="NZ_BDUD01000001.1"/>
</dbReference>
<keyword evidence="1" id="KW-0862">Zinc</keyword>
<dbReference type="PRINTS" id="PR01950">
    <property type="entry name" value="LANCSUPER"/>
</dbReference>
<dbReference type="PIRSF" id="PIRSF037228">
    <property type="entry name" value="Lant_mod_RumM"/>
    <property type="match status" value="1"/>
</dbReference>
<accession>A0A2R5FND7</accession>
<evidence type="ECO:0000256" key="1">
    <source>
        <dbReference type="PIRSR" id="PIRSR607822-1"/>
    </source>
</evidence>
<dbReference type="GO" id="GO:0031179">
    <property type="term" value="P:peptide modification"/>
    <property type="evidence" value="ECO:0007669"/>
    <property type="project" value="InterPro"/>
</dbReference>
<keyword evidence="4" id="KW-1185">Reference proteome</keyword>
<gene>
    <name evidence="3" type="ORF">NIES4072_26330</name>
</gene>
<evidence type="ECO:0000313" key="3">
    <source>
        <dbReference type="EMBL" id="GBG18968.1"/>
    </source>
</evidence>
<dbReference type="PANTHER" id="PTHR12736">
    <property type="entry name" value="LANC-LIKE PROTEIN"/>
    <property type="match status" value="1"/>
</dbReference>
<feature type="binding site" evidence="1">
    <location>
        <position position="1043"/>
    </location>
    <ligand>
        <name>Zn(2+)</name>
        <dbReference type="ChEBI" id="CHEBI:29105"/>
    </ligand>
</feature>
<evidence type="ECO:0000259" key="2">
    <source>
        <dbReference type="Pfam" id="PF13575"/>
    </source>
</evidence>
<dbReference type="NCBIfam" id="TIGR03897">
    <property type="entry name" value="lanti_2_LanM"/>
    <property type="match status" value="1"/>
</dbReference>
<proteinExistence type="predicted"/>
<reference evidence="3 4" key="1">
    <citation type="submission" date="2017-06" db="EMBL/GenBank/DDBJ databases">
        <title>Genome sequencing of cyanobaciteial culture collection at National Institute for Environmental Studies (NIES).</title>
        <authorList>
            <person name="Hirose Y."/>
            <person name="Shimura Y."/>
            <person name="Fujisawa T."/>
            <person name="Nakamura Y."/>
            <person name="Kawachi M."/>
        </authorList>
    </citation>
    <scope>NUCLEOTIDE SEQUENCE [LARGE SCALE GENOMIC DNA]</scope>
    <source>
        <strain evidence="3 4">NIES-4072</strain>
    </source>
</reference>
<dbReference type="SUPFAM" id="SSF158745">
    <property type="entry name" value="LanC-like"/>
    <property type="match status" value="1"/>
</dbReference>
<dbReference type="EMBL" id="BDUD01000001">
    <property type="protein sequence ID" value="GBG18968.1"/>
    <property type="molecule type" value="Genomic_DNA"/>
</dbReference>
<dbReference type="InterPro" id="IPR017146">
    <property type="entry name" value="Lanti_2_LanM"/>
</dbReference>
<dbReference type="PRINTS" id="PR01955">
    <property type="entry name" value="LANCFRANKIA"/>
</dbReference>
<dbReference type="OrthoDB" id="9148343at2"/>
<protein>
    <submittedName>
        <fullName evidence="3">Lanthionine synthetase C family protein</fullName>
    </submittedName>
</protein>
<dbReference type="Pfam" id="PF05147">
    <property type="entry name" value="LANC_like"/>
    <property type="match status" value="1"/>
</dbReference>